<dbReference type="Pfam" id="PF01541">
    <property type="entry name" value="GIY-YIG"/>
    <property type="match status" value="1"/>
</dbReference>
<dbReference type="Gene3D" id="3.40.1440.10">
    <property type="entry name" value="GIY-YIG endonuclease"/>
    <property type="match status" value="1"/>
</dbReference>
<evidence type="ECO:0000259" key="2">
    <source>
        <dbReference type="PROSITE" id="PS50164"/>
    </source>
</evidence>
<organism evidence="3 4">
    <name type="scientific">Ligilactobacillus apodemi DSM 16634 = JCM 16172</name>
    <dbReference type="NCBI Taxonomy" id="1423724"/>
    <lineage>
        <taxon>Bacteria</taxon>
        <taxon>Bacillati</taxon>
        <taxon>Bacillota</taxon>
        <taxon>Bacilli</taxon>
        <taxon>Lactobacillales</taxon>
        <taxon>Lactobacillaceae</taxon>
        <taxon>Ligilactobacillus</taxon>
    </lineage>
</organism>
<dbReference type="Proteomes" id="UP000051324">
    <property type="component" value="Unassembled WGS sequence"/>
</dbReference>
<evidence type="ECO:0000256" key="1">
    <source>
        <dbReference type="ARBA" id="ARBA00007435"/>
    </source>
</evidence>
<dbReference type="InterPro" id="IPR000305">
    <property type="entry name" value="GIY-YIG_endonuc"/>
</dbReference>
<dbReference type="CDD" id="cd10456">
    <property type="entry name" value="GIY-YIG_UPF0213"/>
    <property type="match status" value="1"/>
</dbReference>
<dbReference type="AlphaFoldDB" id="A0A0R1TU58"/>
<dbReference type="InterPro" id="IPR035901">
    <property type="entry name" value="GIY-YIG_endonuc_sf"/>
</dbReference>
<protein>
    <recommendedName>
        <fullName evidence="2">GIY-YIG domain-containing protein</fullName>
    </recommendedName>
</protein>
<dbReference type="PANTHER" id="PTHR34477:SF1">
    <property type="entry name" value="UPF0213 PROTEIN YHBQ"/>
    <property type="match status" value="1"/>
</dbReference>
<evidence type="ECO:0000313" key="3">
    <source>
        <dbReference type="EMBL" id="KRL83780.1"/>
    </source>
</evidence>
<dbReference type="InterPro" id="IPR050190">
    <property type="entry name" value="UPF0213_domain"/>
</dbReference>
<keyword evidence="4" id="KW-1185">Reference proteome</keyword>
<dbReference type="STRING" id="1423724.FC32_GL001041"/>
<dbReference type="SUPFAM" id="SSF82771">
    <property type="entry name" value="GIY-YIG endonuclease"/>
    <property type="match status" value="1"/>
</dbReference>
<dbReference type="eggNOG" id="COG2827">
    <property type="taxonomic scope" value="Bacteria"/>
</dbReference>
<proteinExistence type="inferred from homology"/>
<dbReference type="RefSeq" id="WP_025087759.1">
    <property type="nucleotide sequence ID" value="NZ_AZFT01000053.1"/>
</dbReference>
<comment type="similarity">
    <text evidence="1">Belongs to the UPF0213 family.</text>
</comment>
<feature type="domain" description="GIY-YIG" evidence="2">
    <location>
        <begin position="6"/>
        <end position="81"/>
    </location>
</feature>
<dbReference type="OrthoDB" id="9807770at2"/>
<dbReference type="EMBL" id="AZFT01000053">
    <property type="protein sequence ID" value="KRL83780.1"/>
    <property type="molecule type" value="Genomic_DNA"/>
</dbReference>
<dbReference type="PROSITE" id="PS50164">
    <property type="entry name" value="GIY_YIG"/>
    <property type="match status" value="1"/>
</dbReference>
<evidence type="ECO:0000313" key="4">
    <source>
        <dbReference type="Proteomes" id="UP000051324"/>
    </source>
</evidence>
<dbReference type="PATRIC" id="fig|1423724.4.peg.1083"/>
<gene>
    <name evidence="3" type="ORF">FC32_GL001041</name>
</gene>
<name>A0A0R1TU58_9LACO</name>
<dbReference type="PANTHER" id="PTHR34477">
    <property type="entry name" value="UPF0213 PROTEIN YHBQ"/>
    <property type="match status" value="1"/>
</dbReference>
<accession>A0A0R1TU58</accession>
<sequence>MEKQSKKYYFYVLRCRDATFYTGFSTDVTKRVKTHNLGKGAKYTRNRRPVELIYYEEFQTKSQALKKEYAFKHLTRKQKEDYLREHRVSEEFLLK</sequence>
<reference evidence="3 4" key="1">
    <citation type="journal article" date="2015" name="Genome Announc.">
        <title>Expanding the biotechnology potential of lactobacilli through comparative genomics of 213 strains and associated genera.</title>
        <authorList>
            <person name="Sun Z."/>
            <person name="Harris H.M."/>
            <person name="McCann A."/>
            <person name="Guo C."/>
            <person name="Argimon S."/>
            <person name="Zhang W."/>
            <person name="Yang X."/>
            <person name="Jeffery I.B."/>
            <person name="Cooney J.C."/>
            <person name="Kagawa T.F."/>
            <person name="Liu W."/>
            <person name="Song Y."/>
            <person name="Salvetti E."/>
            <person name="Wrobel A."/>
            <person name="Rasinkangas P."/>
            <person name="Parkhill J."/>
            <person name="Rea M.C."/>
            <person name="O'Sullivan O."/>
            <person name="Ritari J."/>
            <person name="Douillard F.P."/>
            <person name="Paul Ross R."/>
            <person name="Yang R."/>
            <person name="Briner A.E."/>
            <person name="Felis G.E."/>
            <person name="de Vos W.M."/>
            <person name="Barrangou R."/>
            <person name="Klaenhammer T.R."/>
            <person name="Caufield P.W."/>
            <person name="Cui Y."/>
            <person name="Zhang H."/>
            <person name="O'Toole P.W."/>
        </authorList>
    </citation>
    <scope>NUCLEOTIDE SEQUENCE [LARGE SCALE GENOMIC DNA]</scope>
    <source>
        <strain evidence="3 4">DSM 16634</strain>
    </source>
</reference>
<comment type="caution">
    <text evidence="3">The sequence shown here is derived from an EMBL/GenBank/DDBJ whole genome shotgun (WGS) entry which is preliminary data.</text>
</comment>